<feature type="transmembrane region" description="Helical" evidence="1">
    <location>
        <begin position="20"/>
        <end position="38"/>
    </location>
</feature>
<gene>
    <name evidence="2" type="ORF">GCM10017161_20930</name>
</gene>
<reference evidence="2" key="2">
    <citation type="submission" date="2020-09" db="EMBL/GenBank/DDBJ databases">
        <authorList>
            <person name="Sun Q."/>
            <person name="Kim S."/>
        </authorList>
    </citation>
    <scope>NUCLEOTIDE SEQUENCE</scope>
    <source>
        <strain evidence="2">KCTC 42731</strain>
    </source>
</reference>
<dbReference type="EMBL" id="BNCK01000004">
    <property type="protein sequence ID" value="GHF92583.1"/>
    <property type="molecule type" value="Genomic_DNA"/>
</dbReference>
<keyword evidence="1" id="KW-0812">Transmembrane</keyword>
<accession>A0A919BJB7</accession>
<evidence type="ECO:0008006" key="4">
    <source>
        <dbReference type="Google" id="ProtNLM"/>
    </source>
</evidence>
<proteinExistence type="predicted"/>
<organism evidence="2 3">
    <name type="scientific">Thalassotalea marina</name>
    <dbReference type="NCBI Taxonomy" id="1673741"/>
    <lineage>
        <taxon>Bacteria</taxon>
        <taxon>Pseudomonadati</taxon>
        <taxon>Pseudomonadota</taxon>
        <taxon>Gammaproteobacteria</taxon>
        <taxon>Alteromonadales</taxon>
        <taxon>Colwelliaceae</taxon>
        <taxon>Thalassotalea</taxon>
    </lineage>
</organism>
<keyword evidence="1" id="KW-1133">Transmembrane helix</keyword>
<dbReference type="Proteomes" id="UP000623842">
    <property type="component" value="Unassembled WGS sequence"/>
</dbReference>
<dbReference type="RefSeq" id="WP_189770117.1">
    <property type="nucleotide sequence ID" value="NZ_BNCK01000004.1"/>
</dbReference>
<name>A0A919BJB7_9GAMM</name>
<evidence type="ECO:0000313" key="2">
    <source>
        <dbReference type="EMBL" id="GHF92583.1"/>
    </source>
</evidence>
<comment type="caution">
    <text evidence="2">The sequence shown here is derived from an EMBL/GenBank/DDBJ whole genome shotgun (WGS) entry which is preliminary data.</text>
</comment>
<evidence type="ECO:0000313" key="3">
    <source>
        <dbReference type="Proteomes" id="UP000623842"/>
    </source>
</evidence>
<reference evidence="2" key="1">
    <citation type="journal article" date="2014" name="Int. J. Syst. Evol. Microbiol.">
        <title>Complete genome sequence of Corynebacterium casei LMG S-19264T (=DSM 44701T), isolated from a smear-ripened cheese.</title>
        <authorList>
            <consortium name="US DOE Joint Genome Institute (JGI-PGF)"/>
            <person name="Walter F."/>
            <person name="Albersmeier A."/>
            <person name="Kalinowski J."/>
            <person name="Ruckert C."/>
        </authorList>
    </citation>
    <scope>NUCLEOTIDE SEQUENCE</scope>
    <source>
        <strain evidence="2">KCTC 42731</strain>
    </source>
</reference>
<protein>
    <recommendedName>
        <fullName evidence="4">DUF4870 domain-containing protein</fullName>
    </recommendedName>
</protein>
<dbReference type="AlphaFoldDB" id="A0A919BJB7"/>
<feature type="transmembrane region" description="Helical" evidence="1">
    <location>
        <begin position="50"/>
        <end position="78"/>
    </location>
</feature>
<evidence type="ECO:0000256" key="1">
    <source>
        <dbReference type="SAM" id="Phobius"/>
    </source>
</evidence>
<keyword evidence="3" id="KW-1185">Reference proteome</keyword>
<keyword evidence="1" id="KW-0472">Membrane</keyword>
<sequence length="108" mass="12118">MNINSNSRLCYGDAKLVSVLAYVTVIGWVVAAFIYGNHKSSFARFHLRDSLGLILTAALFLLIPFIGWVLSLGVALLWCQGFYHAISGKRTHLSLVGDFYQKHLDFIR</sequence>